<feature type="domain" description="HTH lacI-type" evidence="4">
    <location>
        <begin position="1"/>
        <end position="41"/>
    </location>
</feature>
<dbReference type="GO" id="GO:0000976">
    <property type="term" value="F:transcription cis-regulatory region binding"/>
    <property type="evidence" value="ECO:0007669"/>
    <property type="project" value="TreeGrafter"/>
</dbReference>
<dbReference type="InterPro" id="IPR028082">
    <property type="entry name" value="Peripla_BP_I"/>
</dbReference>
<dbReference type="GO" id="GO:0003700">
    <property type="term" value="F:DNA-binding transcription factor activity"/>
    <property type="evidence" value="ECO:0007669"/>
    <property type="project" value="TreeGrafter"/>
</dbReference>
<dbReference type="SUPFAM" id="SSF53822">
    <property type="entry name" value="Periplasmic binding protein-like I"/>
    <property type="match status" value="1"/>
</dbReference>
<keyword evidence="2" id="KW-0238">DNA-binding</keyword>
<dbReference type="PANTHER" id="PTHR30146">
    <property type="entry name" value="LACI-RELATED TRANSCRIPTIONAL REPRESSOR"/>
    <property type="match status" value="1"/>
</dbReference>
<reference evidence="5 6" key="1">
    <citation type="submission" date="2019-08" db="EMBL/GenBank/DDBJ databases">
        <title>Complete genome sequence of Terriglobus albidus strain ORNL.</title>
        <authorList>
            <person name="Podar M."/>
        </authorList>
    </citation>
    <scope>NUCLEOTIDE SEQUENCE [LARGE SCALE GENOMIC DNA]</scope>
    <source>
        <strain evidence="5 6">ORNL</strain>
    </source>
</reference>
<sequence>MTVSRMINGHPYVTPATAKKVREAIRKLNYRPNHAARMLTGKLSRSIGLIVPDISDTFFSVVSHAVQETARAQNYLVWLAASEDDPTIEAAQVESMTHHPVDGILLVPTQSREPYLKSIVAGNTPVVTIDRPIEVATTDSVGVENQAGAAMAVDHLVEHGYKKIACISANAHLRTMKDRIAGYRDSLRKAKRSYQNELELKSSASSKAVLAELLTGRNRPDALFTANNASTIWVIEALKELNIQMGKDIALVGFDDVDFFTLITPSVTAVRQPAAELGNVATRLLLQRINGEFKSTSVRTILPVTLTIRESCGCRRASA</sequence>
<keyword evidence="3" id="KW-0804">Transcription</keyword>
<dbReference type="Pfam" id="PF00356">
    <property type="entry name" value="LacI"/>
    <property type="match status" value="1"/>
</dbReference>
<dbReference type="OrthoDB" id="37081at2"/>
<keyword evidence="6" id="KW-1185">Reference proteome</keyword>
<dbReference type="InterPro" id="IPR000843">
    <property type="entry name" value="HTH_LacI"/>
</dbReference>
<dbReference type="KEGG" id="talb:FTW19_13065"/>
<dbReference type="SMART" id="SM00354">
    <property type="entry name" value="HTH_LACI"/>
    <property type="match status" value="1"/>
</dbReference>
<dbReference type="PROSITE" id="PS50932">
    <property type="entry name" value="HTH_LACI_2"/>
    <property type="match status" value="1"/>
</dbReference>
<dbReference type="EMBL" id="CP042806">
    <property type="protein sequence ID" value="QEE31330.1"/>
    <property type="molecule type" value="Genomic_DNA"/>
</dbReference>
<organism evidence="5 6">
    <name type="scientific">Terriglobus albidus</name>
    <dbReference type="NCBI Taxonomy" id="1592106"/>
    <lineage>
        <taxon>Bacteria</taxon>
        <taxon>Pseudomonadati</taxon>
        <taxon>Acidobacteriota</taxon>
        <taxon>Terriglobia</taxon>
        <taxon>Terriglobales</taxon>
        <taxon>Acidobacteriaceae</taxon>
        <taxon>Terriglobus</taxon>
    </lineage>
</organism>
<proteinExistence type="predicted"/>
<gene>
    <name evidence="5" type="ORF">FTW19_13065</name>
</gene>
<dbReference type="InterPro" id="IPR046335">
    <property type="entry name" value="LacI/GalR-like_sensor"/>
</dbReference>
<dbReference type="Gene3D" id="1.10.260.40">
    <property type="entry name" value="lambda repressor-like DNA-binding domains"/>
    <property type="match status" value="1"/>
</dbReference>
<evidence type="ECO:0000313" key="5">
    <source>
        <dbReference type="EMBL" id="QEE31330.1"/>
    </source>
</evidence>
<dbReference type="CDD" id="cd01392">
    <property type="entry name" value="HTH_LacI"/>
    <property type="match status" value="1"/>
</dbReference>
<name>A0A5B9EK74_9BACT</name>
<dbReference type="Gene3D" id="3.40.50.2300">
    <property type="match status" value="2"/>
</dbReference>
<dbReference type="Pfam" id="PF13377">
    <property type="entry name" value="Peripla_BP_3"/>
    <property type="match status" value="1"/>
</dbReference>
<dbReference type="InterPro" id="IPR010982">
    <property type="entry name" value="Lambda_DNA-bd_dom_sf"/>
</dbReference>
<accession>A0A5B9EK74</accession>
<evidence type="ECO:0000256" key="1">
    <source>
        <dbReference type="ARBA" id="ARBA00023015"/>
    </source>
</evidence>
<dbReference type="AlphaFoldDB" id="A0A5B9EK74"/>
<evidence type="ECO:0000313" key="6">
    <source>
        <dbReference type="Proteomes" id="UP000321820"/>
    </source>
</evidence>
<keyword evidence="1" id="KW-0805">Transcription regulation</keyword>
<evidence type="ECO:0000259" key="4">
    <source>
        <dbReference type="PROSITE" id="PS50932"/>
    </source>
</evidence>
<evidence type="ECO:0000256" key="3">
    <source>
        <dbReference type="ARBA" id="ARBA00023163"/>
    </source>
</evidence>
<dbReference type="Proteomes" id="UP000321820">
    <property type="component" value="Chromosome"/>
</dbReference>
<dbReference type="CDD" id="cd06267">
    <property type="entry name" value="PBP1_LacI_sugar_binding-like"/>
    <property type="match status" value="1"/>
</dbReference>
<protein>
    <submittedName>
        <fullName evidence="5">LacI family transcriptional regulator</fullName>
    </submittedName>
</protein>
<dbReference type="SUPFAM" id="SSF47413">
    <property type="entry name" value="lambda repressor-like DNA-binding domains"/>
    <property type="match status" value="1"/>
</dbReference>
<evidence type="ECO:0000256" key="2">
    <source>
        <dbReference type="ARBA" id="ARBA00023125"/>
    </source>
</evidence>
<dbReference type="PANTHER" id="PTHR30146:SF109">
    <property type="entry name" value="HTH-TYPE TRANSCRIPTIONAL REGULATOR GALS"/>
    <property type="match status" value="1"/>
</dbReference>